<dbReference type="OrthoDB" id="410307at2759"/>
<evidence type="ECO:0000256" key="1">
    <source>
        <dbReference type="ARBA" id="ARBA00022723"/>
    </source>
</evidence>
<dbReference type="InterPro" id="IPR036855">
    <property type="entry name" value="Znf_CCCH_sf"/>
</dbReference>
<dbReference type="InterPro" id="IPR045877">
    <property type="entry name" value="ZFP36-like"/>
</dbReference>
<protein>
    <recommendedName>
        <fullName evidence="7">C3H1-type domain-containing protein</fullName>
    </recommendedName>
</protein>
<dbReference type="PANTHER" id="PTHR12547:SF18">
    <property type="entry name" value="PROTEIN TIS11"/>
    <property type="match status" value="1"/>
</dbReference>
<evidence type="ECO:0000259" key="7">
    <source>
        <dbReference type="PROSITE" id="PS50103"/>
    </source>
</evidence>
<dbReference type="SMART" id="SM00356">
    <property type="entry name" value="ZnF_C3H1"/>
    <property type="match status" value="3"/>
</dbReference>
<feature type="domain" description="C3H1-type" evidence="7">
    <location>
        <begin position="532"/>
        <end position="560"/>
    </location>
</feature>
<feature type="domain" description="C3H1-type" evidence="7">
    <location>
        <begin position="460"/>
        <end position="488"/>
    </location>
</feature>
<sequence>MAPSGKSNKKKSNNKKAQVQVSQQQSEPLPKSIDYEHGYMTPTADLLRLKYVEPAAADWKDDVIEFYRNESIIAWKCFYAASLERYEFLLELNRKALDIEESKLPKKKTKARRDLEEDIYHRRTCLNIAEVNAAARFLAALKAVNSGVEVNGIEPVDPDAPVSHFHNILNIVAAATSSDDTQQLDSSFTGSTVSEDSGCSFSPREFSLSKPPGVACPEDLLKLKGSMESVPRGRADARKKVVSTMTQWEDVGSSLTAKTDNATQTDIESSTSESINPNVKTQPFPLKIPEKKKTPPEVHSTGSRKDEKDKNLKGNGNVASTGTGSVIKSANGTADGVGVSSAEFNDVQRVGKGSAGPEDRKFYDGKGKKPKISVAVDKGDRDKQIEDDELFAKELAKAWGMEENHVVQPHNAPQSARGSRHDSSTGLETFAAITSAEKDDHAAIYNTRKPNRKYAESSYLNKTGICWNYQMKKPCPWGKDCIYAHGEKELRPIPDWFKKTGGYEKPKTSTLTASHPEPCDYQQCPRRLQFHLRKTSLCKQFQADRCKYSKAECGYAHGPRDILPLPKHELCLKHINKKCTLKSTECVYAHSEAELRPVNGRKRTAGPLSLPN</sequence>
<proteinExistence type="predicted"/>
<dbReference type="Gene3D" id="3.30.1370.210">
    <property type="match status" value="1"/>
</dbReference>
<dbReference type="InterPro" id="IPR000571">
    <property type="entry name" value="Znf_CCCH"/>
</dbReference>
<feature type="compositionally biased region" description="Polar residues" evidence="6">
    <location>
        <begin position="317"/>
        <end position="327"/>
    </location>
</feature>
<keyword evidence="9" id="KW-1185">Reference proteome</keyword>
<feature type="compositionally biased region" description="Polar residues" evidence="6">
    <location>
        <begin position="258"/>
        <end position="281"/>
    </location>
</feature>
<comment type="caution">
    <text evidence="8">The sequence shown here is derived from an EMBL/GenBank/DDBJ whole genome shotgun (WGS) entry which is preliminary data.</text>
</comment>
<dbReference type="AlphaFoldDB" id="A0A7J7KRM0"/>
<keyword evidence="1 5" id="KW-0479">Metal-binding</keyword>
<feature type="compositionally biased region" description="Low complexity" evidence="6">
    <location>
        <begin position="15"/>
        <end position="26"/>
    </location>
</feature>
<dbReference type="Proteomes" id="UP000593567">
    <property type="component" value="Unassembled WGS sequence"/>
</dbReference>
<keyword evidence="2" id="KW-0677">Repeat</keyword>
<accession>A0A7J7KRM0</accession>
<evidence type="ECO:0000256" key="6">
    <source>
        <dbReference type="SAM" id="MobiDB-lite"/>
    </source>
</evidence>
<feature type="region of interest" description="Disordered" evidence="6">
    <location>
        <begin position="258"/>
        <end position="327"/>
    </location>
</feature>
<feature type="compositionally biased region" description="Basic and acidic residues" evidence="6">
    <location>
        <begin position="303"/>
        <end position="312"/>
    </location>
</feature>
<feature type="zinc finger region" description="C3H1-type" evidence="5">
    <location>
        <begin position="532"/>
        <end position="560"/>
    </location>
</feature>
<evidence type="ECO:0000313" key="9">
    <source>
        <dbReference type="Proteomes" id="UP000593567"/>
    </source>
</evidence>
<dbReference type="GO" id="GO:0003729">
    <property type="term" value="F:mRNA binding"/>
    <property type="evidence" value="ECO:0007669"/>
    <property type="project" value="InterPro"/>
</dbReference>
<evidence type="ECO:0000313" key="8">
    <source>
        <dbReference type="EMBL" id="KAF6040733.1"/>
    </source>
</evidence>
<dbReference type="PANTHER" id="PTHR12547">
    <property type="entry name" value="CCCH ZINC FINGER/TIS11-RELATED"/>
    <property type="match status" value="1"/>
</dbReference>
<dbReference type="PROSITE" id="PS50103">
    <property type="entry name" value="ZF_C3H1"/>
    <property type="match status" value="2"/>
</dbReference>
<dbReference type="Gene3D" id="4.10.1000.10">
    <property type="entry name" value="Zinc finger, CCCH-type"/>
    <property type="match status" value="1"/>
</dbReference>
<feature type="region of interest" description="Disordered" evidence="6">
    <location>
        <begin position="1"/>
        <end position="33"/>
    </location>
</feature>
<evidence type="ECO:0000256" key="3">
    <source>
        <dbReference type="ARBA" id="ARBA00022771"/>
    </source>
</evidence>
<dbReference type="EMBL" id="VXIV02000106">
    <property type="protein sequence ID" value="KAF6040733.1"/>
    <property type="molecule type" value="Genomic_DNA"/>
</dbReference>
<evidence type="ECO:0000256" key="4">
    <source>
        <dbReference type="ARBA" id="ARBA00022833"/>
    </source>
</evidence>
<dbReference type="GO" id="GO:0008270">
    <property type="term" value="F:zinc ion binding"/>
    <property type="evidence" value="ECO:0007669"/>
    <property type="project" value="UniProtKB-KW"/>
</dbReference>
<organism evidence="8 9">
    <name type="scientific">Bugula neritina</name>
    <name type="common">Brown bryozoan</name>
    <name type="synonym">Sertularia neritina</name>
    <dbReference type="NCBI Taxonomy" id="10212"/>
    <lineage>
        <taxon>Eukaryota</taxon>
        <taxon>Metazoa</taxon>
        <taxon>Spiralia</taxon>
        <taxon>Lophotrochozoa</taxon>
        <taxon>Bryozoa</taxon>
        <taxon>Gymnolaemata</taxon>
        <taxon>Cheilostomatida</taxon>
        <taxon>Flustrina</taxon>
        <taxon>Buguloidea</taxon>
        <taxon>Bugulidae</taxon>
        <taxon>Bugula</taxon>
    </lineage>
</organism>
<gene>
    <name evidence="8" type="ORF">EB796_000936</name>
</gene>
<evidence type="ECO:0000256" key="2">
    <source>
        <dbReference type="ARBA" id="ARBA00022737"/>
    </source>
</evidence>
<name>A0A7J7KRM0_BUGNE</name>
<evidence type="ECO:0000256" key="5">
    <source>
        <dbReference type="PROSITE-ProRule" id="PRU00723"/>
    </source>
</evidence>
<keyword evidence="4 5" id="KW-0862">Zinc</keyword>
<feature type="zinc finger region" description="C3H1-type" evidence="5">
    <location>
        <begin position="460"/>
        <end position="488"/>
    </location>
</feature>
<dbReference type="SUPFAM" id="SSF90229">
    <property type="entry name" value="CCCH zinc finger"/>
    <property type="match status" value="1"/>
</dbReference>
<reference evidence="8" key="1">
    <citation type="submission" date="2020-06" db="EMBL/GenBank/DDBJ databases">
        <title>Draft genome of Bugula neritina, a colonial animal packing powerful symbionts and potential medicines.</title>
        <authorList>
            <person name="Rayko M."/>
        </authorList>
    </citation>
    <scope>NUCLEOTIDE SEQUENCE [LARGE SCALE GENOMIC DNA]</scope>
    <source>
        <strain evidence="8">Kwan_BN1</strain>
    </source>
</reference>
<keyword evidence="3 5" id="KW-0863">Zinc-finger</keyword>